<dbReference type="Gene3D" id="3.40.1350.10">
    <property type="match status" value="1"/>
</dbReference>
<proteinExistence type="predicted"/>
<feature type="domain" description="Restriction endonuclease type IV Mrr" evidence="1">
    <location>
        <begin position="60"/>
        <end position="121"/>
    </location>
</feature>
<dbReference type="SUPFAM" id="SSF52980">
    <property type="entry name" value="Restriction endonuclease-like"/>
    <property type="match status" value="1"/>
</dbReference>
<dbReference type="GO" id="GO:0003677">
    <property type="term" value="F:DNA binding"/>
    <property type="evidence" value="ECO:0007669"/>
    <property type="project" value="InterPro"/>
</dbReference>
<feature type="non-terminal residue" evidence="2">
    <location>
        <position position="141"/>
    </location>
</feature>
<accession>X0V9V4</accession>
<protein>
    <recommendedName>
        <fullName evidence="1">Restriction endonuclease type IV Mrr domain-containing protein</fullName>
    </recommendedName>
</protein>
<dbReference type="InterPro" id="IPR011335">
    <property type="entry name" value="Restrct_endonuc-II-like"/>
</dbReference>
<dbReference type="EMBL" id="BARS01035052">
    <property type="protein sequence ID" value="GAG14919.1"/>
    <property type="molecule type" value="Genomic_DNA"/>
</dbReference>
<reference evidence="2" key="1">
    <citation type="journal article" date="2014" name="Front. Microbiol.">
        <title>High frequency of phylogenetically diverse reductive dehalogenase-homologous genes in deep subseafloor sedimentary metagenomes.</title>
        <authorList>
            <person name="Kawai M."/>
            <person name="Futagami T."/>
            <person name="Toyoda A."/>
            <person name="Takaki Y."/>
            <person name="Nishi S."/>
            <person name="Hori S."/>
            <person name="Arai W."/>
            <person name="Tsubouchi T."/>
            <person name="Morono Y."/>
            <person name="Uchiyama I."/>
            <person name="Ito T."/>
            <person name="Fujiyama A."/>
            <person name="Inagaki F."/>
            <person name="Takami H."/>
        </authorList>
    </citation>
    <scope>NUCLEOTIDE SEQUENCE</scope>
    <source>
        <strain evidence="2">Expedition CK06-06</strain>
    </source>
</reference>
<name>X0V9V4_9ZZZZ</name>
<dbReference type="Pfam" id="PF04471">
    <property type="entry name" value="Mrr_cat"/>
    <property type="match status" value="1"/>
</dbReference>
<evidence type="ECO:0000259" key="1">
    <source>
        <dbReference type="Pfam" id="PF04471"/>
    </source>
</evidence>
<dbReference type="GO" id="GO:0009307">
    <property type="term" value="P:DNA restriction-modification system"/>
    <property type="evidence" value="ECO:0007669"/>
    <property type="project" value="InterPro"/>
</dbReference>
<dbReference type="GO" id="GO:0004519">
    <property type="term" value="F:endonuclease activity"/>
    <property type="evidence" value="ECO:0007669"/>
    <property type="project" value="InterPro"/>
</dbReference>
<dbReference type="InterPro" id="IPR007560">
    <property type="entry name" value="Restrct_endonuc_IV_Mrr"/>
</dbReference>
<sequence length="141" mass="15949">MSAKNTGKEYEAFVANLQQALLDSELLGGQKNIEIEQNKKLVDSCGIEREFDLYWEYELAGISYKTIIECRDYNSNISVNHIDGLIGKLSDIPDVKGIFATRKGYQSGAKTKAGQNKIDLLIVRKQNDQDWQDKDGNPYIK</sequence>
<comment type="caution">
    <text evidence="2">The sequence shown here is derived from an EMBL/GenBank/DDBJ whole genome shotgun (WGS) entry which is preliminary data.</text>
</comment>
<gene>
    <name evidence="2" type="ORF">S01H1_54066</name>
</gene>
<dbReference type="InterPro" id="IPR011856">
    <property type="entry name" value="tRNA_endonuc-like_dom_sf"/>
</dbReference>
<evidence type="ECO:0000313" key="2">
    <source>
        <dbReference type="EMBL" id="GAG14919.1"/>
    </source>
</evidence>
<dbReference type="AlphaFoldDB" id="X0V9V4"/>
<organism evidence="2">
    <name type="scientific">marine sediment metagenome</name>
    <dbReference type="NCBI Taxonomy" id="412755"/>
    <lineage>
        <taxon>unclassified sequences</taxon>
        <taxon>metagenomes</taxon>
        <taxon>ecological metagenomes</taxon>
    </lineage>
</organism>